<dbReference type="InterPro" id="IPR035906">
    <property type="entry name" value="MetI-like_sf"/>
</dbReference>
<feature type="domain" description="ABC transmembrane type-1" evidence="8">
    <location>
        <begin position="54"/>
        <end position="269"/>
    </location>
</feature>
<dbReference type="PANTHER" id="PTHR30183">
    <property type="entry name" value="MOLYBDENUM TRANSPORT SYSTEM PERMEASE PROTEIN MODB"/>
    <property type="match status" value="1"/>
</dbReference>
<feature type="transmembrane region" description="Helical" evidence="7">
    <location>
        <begin position="299"/>
        <end position="330"/>
    </location>
</feature>
<dbReference type="AlphaFoldDB" id="A0A365U4E2"/>
<dbReference type="GO" id="GO:0055085">
    <property type="term" value="P:transmembrane transport"/>
    <property type="evidence" value="ECO:0007669"/>
    <property type="project" value="InterPro"/>
</dbReference>
<dbReference type="PROSITE" id="PS50928">
    <property type="entry name" value="ABC_TM1"/>
    <property type="match status" value="2"/>
</dbReference>
<evidence type="ECO:0000256" key="7">
    <source>
        <dbReference type="RuleBase" id="RU363032"/>
    </source>
</evidence>
<keyword evidence="3" id="KW-1003">Cell membrane</keyword>
<feature type="transmembrane region" description="Helical" evidence="7">
    <location>
        <begin position="95"/>
        <end position="116"/>
    </location>
</feature>
<name>A0A365U4E2_9RHOB</name>
<feature type="transmembrane region" description="Helical" evidence="7">
    <location>
        <begin position="528"/>
        <end position="550"/>
    </location>
</feature>
<dbReference type="SUPFAM" id="SSF161098">
    <property type="entry name" value="MetI-like"/>
    <property type="match status" value="2"/>
</dbReference>
<comment type="caution">
    <text evidence="9">The sequence shown here is derived from an EMBL/GenBank/DDBJ whole genome shotgun (WGS) entry which is preliminary data.</text>
</comment>
<feature type="transmembrane region" description="Helical" evidence="7">
    <location>
        <begin position="350"/>
        <end position="371"/>
    </location>
</feature>
<protein>
    <submittedName>
        <fullName evidence="9">ABC transporter permease</fullName>
    </submittedName>
</protein>
<feature type="domain" description="ABC transmembrane type-1" evidence="8">
    <location>
        <begin position="354"/>
        <end position="549"/>
    </location>
</feature>
<dbReference type="Pfam" id="PF00528">
    <property type="entry name" value="BPD_transp_1"/>
    <property type="match status" value="1"/>
</dbReference>
<evidence type="ECO:0000256" key="3">
    <source>
        <dbReference type="ARBA" id="ARBA00022475"/>
    </source>
</evidence>
<organism evidence="9 10">
    <name type="scientific">Rhodosalinus halophilus</name>
    <dbReference type="NCBI Taxonomy" id="2259333"/>
    <lineage>
        <taxon>Bacteria</taxon>
        <taxon>Pseudomonadati</taxon>
        <taxon>Pseudomonadota</taxon>
        <taxon>Alphaproteobacteria</taxon>
        <taxon>Rhodobacterales</taxon>
        <taxon>Paracoccaceae</taxon>
        <taxon>Rhodosalinus</taxon>
    </lineage>
</organism>
<keyword evidence="5 7" id="KW-1133">Transmembrane helix</keyword>
<dbReference type="PANTHER" id="PTHR30183:SF6">
    <property type="entry name" value="INNER MEMBRANE ABC TRANSPORTER PERMEASE PROTEIN YNJC"/>
    <property type="match status" value="1"/>
</dbReference>
<feature type="transmembrane region" description="Helical" evidence="7">
    <location>
        <begin position="246"/>
        <end position="270"/>
    </location>
</feature>
<feature type="transmembrane region" description="Helical" evidence="7">
    <location>
        <begin position="421"/>
        <end position="441"/>
    </location>
</feature>
<dbReference type="CDD" id="cd06261">
    <property type="entry name" value="TM_PBP2"/>
    <property type="match status" value="1"/>
</dbReference>
<evidence type="ECO:0000256" key="6">
    <source>
        <dbReference type="ARBA" id="ARBA00023136"/>
    </source>
</evidence>
<proteinExistence type="inferred from homology"/>
<evidence type="ECO:0000259" key="8">
    <source>
        <dbReference type="PROSITE" id="PS50928"/>
    </source>
</evidence>
<keyword evidence="4 7" id="KW-0812">Transmembrane</keyword>
<comment type="similarity">
    <text evidence="7">Belongs to the binding-protein-dependent transport system permease family.</text>
</comment>
<evidence type="ECO:0000256" key="5">
    <source>
        <dbReference type="ARBA" id="ARBA00022989"/>
    </source>
</evidence>
<dbReference type="InterPro" id="IPR000515">
    <property type="entry name" value="MetI-like"/>
</dbReference>
<comment type="subcellular location">
    <subcellularLocation>
        <location evidence="1 7">Cell membrane</location>
        <topology evidence="1 7">Multi-pass membrane protein</topology>
    </subcellularLocation>
</comment>
<evidence type="ECO:0000256" key="1">
    <source>
        <dbReference type="ARBA" id="ARBA00004651"/>
    </source>
</evidence>
<feature type="transmembrane region" description="Helical" evidence="7">
    <location>
        <begin position="392"/>
        <end position="415"/>
    </location>
</feature>
<feature type="transmembrane region" description="Helical" evidence="7">
    <location>
        <begin position="147"/>
        <end position="169"/>
    </location>
</feature>
<dbReference type="GO" id="GO:0005886">
    <property type="term" value="C:plasma membrane"/>
    <property type="evidence" value="ECO:0007669"/>
    <property type="project" value="UniProtKB-SubCell"/>
</dbReference>
<accession>A0A365U4E2</accession>
<evidence type="ECO:0000313" key="9">
    <source>
        <dbReference type="EMBL" id="RBI82974.1"/>
    </source>
</evidence>
<keyword evidence="2 7" id="KW-0813">Transport</keyword>
<feature type="transmembrane region" description="Helical" evidence="7">
    <location>
        <begin position="206"/>
        <end position="226"/>
    </location>
</feature>
<evidence type="ECO:0000313" key="10">
    <source>
        <dbReference type="Proteomes" id="UP000253370"/>
    </source>
</evidence>
<dbReference type="Proteomes" id="UP000253370">
    <property type="component" value="Unassembled WGS sequence"/>
</dbReference>
<feature type="transmembrane region" description="Helical" evidence="7">
    <location>
        <begin position="62"/>
        <end position="83"/>
    </location>
</feature>
<feature type="transmembrane region" description="Helical" evidence="7">
    <location>
        <begin position="475"/>
        <end position="495"/>
    </location>
</feature>
<dbReference type="OrthoDB" id="7852521at2"/>
<sequence>MLPAVPLLTVGLLTLPVGAGLVGTALPAFGVMPALGRAEPGLDAFRALADWPGLGPAMRLSVVTGLAATAVSLAVTMLIVASWSGTRVFAAIRRALAPLLSVPHAAAAFGIAFLIAPSGWLLRALSPWATGFERPPDWLVVQDPQGLALIAGLVAKEVPFLLLMSIAALGQTDERRALTVARSLGYGREGAWFRTVFPRLYRQIRLPVYVVLAYSMTVVDVAAILGPNTPATLSVQIVRWMNDPDLALRLQAAAGAVVQLLLVVAALGLWRLAEAALAGIGRAWVRSGRRGPRGPWLPALSLALAGLSATAVLAGLALLALWSVAALWSFPQAWPDALTLRSWARHGPELVDLLLTTGAIAGLSALIALLLAIGCLEAEERYGLRIGRGGLWLLYAPLIVPQVAFLPGLQAALLWSGAQSGIWAVTAAHLVFVFPYVFLSLGDPWRAWDRRLGTAARGLGAGPEGVLWRVRLPMLLAPLLTAFAVGFAVSVGQYLPTLLVGGGRVATVTTEAVALAAGGDRRAIGVHALAQTAAALLPFALALAVPRLVWRNRRGMQHG</sequence>
<dbReference type="Gene3D" id="1.10.3720.10">
    <property type="entry name" value="MetI-like"/>
    <property type="match status" value="2"/>
</dbReference>
<keyword evidence="10" id="KW-1185">Reference proteome</keyword>
<evidence type="ECO:0000256" key="4">
    <source>
        <dbReference type="ARBA" id="ARBA00022692"/>
    </source>
</evidence>
<dbReference type="RefSeq" id="WP_113290774.1">
    <property type="nucleotide sequence ID" value="NZ_QNTQ01000024.1"/>
</dbReference>
<gene>
    <name evidence="9" type="ORF">DRV85_17440</name>
</gene>
<keyword evidence="6 7" id="KW-0472">Membrane</keyword>
<reference evidence="9 10" key="1">
    <citation type="submission" date="2018-07" db="EMBL/GenBank/DDBJ databases">
        <title>Rhodosalinus sp. strain E84T genomic sequence and assembly.</title>
        <authorList>
            <person name="Liu Z.-W."/>
            <person name="Lu D.-C."/>
        </authorList>
    </citation>
    <scope>NUCLEOTIDE SEQUENCE [LARGE SCALE GENOMIC DNA]</scope>
    <source>
        <strain evidence="9 10">E84</strain>
    </source>
</reference>
<evidence type="ECO:0000256" key="2">
    <source>
        <dbReference type="ARBA" id="ARBA00022448"/>
    </source>
</evidence>
<dbReference type="EMBL" id="QNTQ01000024">
    <property type="protein sequence ID" value="RBI82974.1"/>
    <property type="molecule type" value="Genomic_DNA"/>
</dbReference>